<evidence type="ECO:0000256" key="10">
    <source>
        <dbReference type="PROSITE-ProRule" id="PRU10141"/>
    </source>
</evidence>
<protein>
    <recommendedName>
        <fullName evidence="1">non-specific serine/threonine protein kinase</fullName>
        <ecNumber evidence="1">2.7.11.1</ecNumber>
    </recommendedName>
</protein>
<dbReference type="PROSITE" id="PS50011">
    <property type="entry name" value="PROTEIN_KINASE_DOM"/>
    <property type="match status" value="1"/>
</dbReference>
<dbReference type="Gene3D" id="3.30.200.20">
    <property type="entry name" value="Phosphorylase Kinase, domain 1"/>
    <property type="match status" value="1"/>
</dbReference>
<dbReference type="PANTHER" id="PTHR24058">
    <property type="entry name" value="DUAL SPECIFICITY PROTEIN KINASE"/>
    <property type="match status" value="1"/>
</dbReference>
<evidence type="ECO:0000256" key="8">
    <source>
        <dbReference type="ARBA" id="ARBA00048679"/>
    </source>
</evidence>
<evidence type="ECO:0000256" key="6">
    <source>
        <dbReference type="ARBA" id="ARBA00022840"/>
    </source>
</evidence>
<dbReference type="EC" id="2.7.11.1" evidence="1"/>
<dbReference type="PROSITE" id="PS00107">
    <property type="entry name" value="PROTEIN_KINASE_ATP"/>
    <property type="match status" value="1"/>
</dbReference>
<sequence length="1035" mass="112554">QQLQQQQSLLHPLSCLPAAAAATDATGGLGPSSSSSHQLMPAAMSAVGQFPLPPMRLESHEVSQEVKDAIAAVARSMVGVDEHCARSALKRKQQEELLKSQAVISSSSKSSASISKLPSKSTRSKPSTEGEYQASSKCGKTVVGEVEVAKDTGEYKLIKNEVLVSPYRNHYEVLEFLGKGTFGQVVKAWKKGTNEIVAIKILKKHPSYARQGQIEVSILSRLSNENAEEYNFVRAFECFQHKSHTCLVFEMLEQNLYDFLKQNKFTPLPMNNIRPIVQQVLTALMKLKSLGLIHADLKPENIMLVDPQNQPFRVKVIDFGSASHRSKAVTNTYLQSRYYRAPEIILGLPFKESIDMWSLGCVIAELFLGWPLYPGSSEYDQIRYIVQTQGLPPIPMLEAATKVTRFFKEVRISEAKASGMPSIGGGGPVHWRLKAVDELDSTMIHIKSKETRKYIFSSLDDVMRVTLPHYEEDPMNTMCDRLDKDEFVGLLKKMLVLNQETRITPFEALQHPFVTVTHLSTYNATSYFSTALKRMKVCMRGRPPGTSPSSVASPQTPLRISGIPGLPMSHPITATIAPVPAAPAAPSTNEIMQYYNAVAAAAIPQQMNPAYYNPISLNSLVSYGQFVNQQAQTAAIPPAPPANLLPSSSRQTFGVPPTQSLLPQFVPISVIDHQLLSQANYAAALFQPDILNRNVAAAQQAAQFPFGGPQKFQIGLPALQLPATGAPQNANVASFEDWAQPALQEPSRTQQQPLLNAAAPAPLAAATTDATKHAVPLQNVSLSQLHQWALRAPAAPGQPHIGNNSLATLNTNIQNLIAAAAANGNRTQAIPPMQPMQPIQPMQHMPQMQHMQHLQQQQSMAQMPVAPVMPKQLHHMPEVITISDDDEMPTSSMRAVAATNAARARAAMSNSAVTNELFGATNGLYHPPQHSTHNRVIQPPVSRAGKTAVVRPLIEVKAEPIDEGYPHQFGAQSSGMNRAPVIAGPAMPMQLGAATGAANPLVSVLGAAMTNPYDQTLLHQLAGAVAAHNNMYPQR</sequence>
<evidence type="ECO:0000256" key="11">
    <source>
        <dbReference type="SAM" id="MobiDB-lite"/>
    </source>
</evidence>
<dbReference type="InterPro" id="IPR008271">
    <property type="entry name" value="Ser/Thr_kinase_AS"/>
</dbReference>
<proteinExistence type="inferred from homology"/>
<evidence type="ECO:0000313" key="13">
    <source>
        <dbReference type="EMBL" id="GMT36747.1"/>
    </source>
</evidence>
<keyword evidence="6 10" id="KW-0067">ATP-binding</keyword>
<dbReference type="EMBL" id="BTSY01000007">
    <property type="protein sequence ID" value="GMT36747.1"/>
    <property type="molecule type" value="Genomic_DNA"/>
</dbReference>
<evidence type="ECO:0000256" key="5">
    <source>
        <dbReference type="ARBA" id="ARBA00022777"/>
    </source>
</evidence>
<feature type="domain" description="Protein kinase" evidence="12">
    <location>
        <begin position="171"/>
        <end position="514"/>
    </location>
</feature>
<keyword evidence="4 10" id="KW-0547">Nucleotide-binding</keyword>
<dbReference type="GO" id="GO:0005634">
    <property type="term" value="C:nucleus"/>
    <property type="evidence" value="ECO:0007669"/>
    <property type="project" value="TreeGrafter"/>
</dbReference>
<dbReference type="GO" id="GO:0005524">
    <property type="term" value="F:ATP binding"/>
    <property type="evidence" value="ECO:0007669"/>
    <property type="project" value="UniProtKB-UniRule"/>
</dbReference>
<gene>
    <name evidence="13" type="ORF">PFISCL1PPCAC_28044</name>
</gene>
<dbReference type="PANTHER" id="PTHR24058:SF17">
    <property type="entry name" value="HOMEODOMAIN INTERACTING PROTEIN KINASE, ISOFORM D"/>
    <property type="match status" value="1"/>
</dbReference>
<reference evidence="13" key="1">
    <citation type="submission" date="2023-10" db="EMBL/GenBank/DDBJ databases">
        <title>Genome assembly of Pristionchus species.</title>
        <authorList>
            <person name="Yoshida K."/>
            <person name="Sommer R.J."/>
        </authorList>
    </citation>
    <scope>NUCLEOTIDE SEQUENCE</scope>
    <source>
        <strain evidence="13">RS5133</strain>
    </source>
</reference>
<dbReference type="Proteomes" id="UP001432322">
    <property type="component" value="Unassembled WGS sequence"/>
</dbReference>
<feature type="non-terminal residue" evidence="13">
    <location>
        <position position="1"/>
    </location>
</feature>
<feature type="region of interest" description="Disordered" evidence="11">
    <location>
        <begin position="112"/>
        <end position="136"/>
    </location>
</feature>
<accession>A0AAV5X395</accession>
<dbReference type="GO" id="GO:0004713">
    <property type="term" value="F:protein tyrosine kinase activity"/>
    <property type="evidence" value="ECO:0007669"/>
    <property type="project" value="TreeGrafter"/>
</dbReference>
<dbReference type="CDD" id="cd14211">
    <property type="entry name" value="STKc_HIPK"/>
    <property type="match status" value="1"/>
</dbReference>
<organism evidence="13 14">
    <name type="scientific">Pristionchus fissidentatus</name>
    <dbReference type="NCBI Taxonomy" id="1538716"/>
    <lineage>
        <taxon>Eukaryota</taxon>
        <taxon>Metazoa</taxon>
        <taxon>Ecdysozoa</taxon>
        <taxon>Nematoda</taxon>
        <taxon>Chromadorea</taxon>
        <taxon>Rhabditida</taxon>
        <taxon>Rhabditina</taxon>
        <taxon>Diplogasteromorpha</taxon>
        <taxon>Diplogasteroidea</taxon>
        <taxon>Neodiplogasteridae</taxon>
        <taxon>Pristionchus</taxon>
    </lineage>
</organism>
<dbReference type="FunFam" id="1.10.510.10:FF:000029">
    <property type="entry name" value="Homeodomain-interacting protein kinase 2 isoform 1"/>
    <property type="match status" value="1"/>
</dbReference>
<comment type="catalytic activity">
    <reaction evidence="8">
        <text>L-seryl-[protein] + ATP = O-phospho-L-seryl-[protein] + ADP + H(+)</text>
        <dbReference type="Rhea" id="RHEA:17989"/>
        <dbReference type="Rhea" id="RHEA-COMP:9863"/>
        <dbReference type="Rhea" id="RHEA-COMP:11604"/>
        <dbReference type="ChEBI" id="CHEBI:15378"/>
        <dbReference type="ChEBI" id="CHEBI:29999"/>
        <dbReference type="ChEBI" id="CHEBI:30616"/>
        <dbReference type="ChEBI" id="CHEBI:83421"/>
        <dbReference type="ChEBI" id="CHEBI:456216"/>
        <dbReference type="EC" id="2.7.11.1"/>
    </reaction>
</comment>
<dbReference type="InterPro" id="IPR000719">
    <property type="entry name" value="Prot_kinase_dom"/>
</dbReference>
<dbReference type="GO" id="GO:0004674">
    <property type="term" value="F:protein serine/threonine kinase activity"/>
    <property type="evidence" value="ECO:0007669"/>
    <property type="project" value="UniProtKB-KW"/>
</dbReference>
<dbReference type="Pfam" id="PF00069">
    <property type="entry name" value="Pkinase"/>
    <property type="match status" value="1"/>
</dbReference>
<dbReference type="AlphaFoldDB" id="A0AAV5X395"/>
<dbReference type="InterPro" id="IPR011009">
    <property type="entry name" value="Kinase-like_dom_sf"/>
</dbReference>
<evidence type="ECO:0000256" key="1">
    <source>
        <dbReference type="ARBA" id="ARBA00012513"/>
    </source>
</evidence>
<keyword evidence="5" id="KW-0418">Kinase</keyword>
<comment type="catalytic activity">
    <reaction evidence="7">
        <text>L-threonyl-[protein] + ATP = O-phospho-L-threonyl-[protein] + ADP + H(+)</text>
        <dbReference type="Rhea" id="RHEA:46608"/>
        <dbReference type="Rhea" id="RHEA-COMP:11060"/>
        <dbReference type="Rhea" id="RHEA-COMP:11605"/>
        <dbReference type="ChEBI" id="CHEBI:15378"/>
        <dbReference type="ChEBI" id="CHEBI:30013"/>
        <dbReference type="ChEBI" id="CHEBI:30616"/>
        <dbReference type="ChEBI" id="CHEBI:61977"/>
        <dbReference type="ChEBI" id="CHEBI:456216"/>
        <dbReference type="EC" id="2.7.11.1"/>
    </reaction>
</comment>
<dbReference type="GO" id="GO:0005737">
    <property type="term" value="C:cytoplasm"/>
    <property type="evidence" value="ECO:0007669"/>
    <property type="project" value="TreeGrafter"/>
</dbReference>
<evidence type="ECO:0000256" key="4">
    <source>
        <dbReference type="ARBA" id="ARBA00022741"/>
    </source>
</evidence>
<dbReference type="PROSITE" id="PS00108">
    <property type="entry name" value="PROTEIN_KINASE_ST"/>
    <property type="match status" value="1"/>
</dbReference>
<evidence type="ECO:0000256" key="9">
    <source>
        <dbReference type="ARBA" id="ARBA00061380"/>
    </source>
</evidence>
<dbReference type="InterPro" id="IPR017441">
    <property type="entry name" value="Protein_kinase_ATP_BS"/>
</dbReference>
<keyword evidence="14" id="KW-1185">Reference proteome</keyword>
<evidence type="ECO:0000256" key="7">
    <source>
        <dbReference type="ARBA" id="ARBA00047899"/>
    </source>
</evidence>
<dbReference type="SMART" id="SM00220">
    <property type="entry name" value="S_TKc"/>
    <property type="match status" value="1"/>
</dbReference>
<dbReference type="Gene3D" id="1.10.510.10">
    <property type="entry name" value="Transferase(Phosphotransferase) domain 1"/>
    <property type="match status" value="1"/>
</dbReference>
<feature type="binding site" evidence="10">
    <location>
        <position position="200"/>
    </location>
    <ligand>
        <name>ATP</name>
        <dbReference type="ChEBI" id="CHEBI:30616"/>
    </ligand>
</feature>
<feature type="compositionally biased region" description="Low complexity" evidence="11">
    <location>
        <begin position="112"/>
        <end position="121"/>
    </location>
</feature>
<dbReference type="SUPFAM" id="SSF56112">
    <property type="entry name" value="Protein kinase-like (PK-like)"/>
    <property type="match status" value="1"/>
</dbReference>
<comment type="caution">
    <text evidence="13">The sequence shown here is derived from an EMBL/GenBank/DDBJ whole genome shotgun (WGS) entry which is preliminary data.</text>
</comment>
<comment type="similarity">
    <text evidence="9">Belongs to the protein kinase superfamily. CMGC Ser/Thr protein kinase family. HIPK subfamily.</text>
</comment>
<evidence type="ECO:0000259" key="12">
    <source>
        <dbReference type="PROSITE" id="PS50011"/>
    </source>
</evidence>
<keyword evidence="3" id="KW-0808">Transferase</keyword>
<evidence type="ECO:0000313" key="14">
    <source>
        <dbReference type="Proteomes" id="UP001432322"/>
    </source>
</evidence>
<evidence type="ECO:0000256" key="2">
    <source>
        <dbReference type="ARBA" id="ARBA00022527"/>
    </source>
</evidence>
<dbReference type="InterPro" id="IPR050494">
    <property type="entry name" value="Ser_Thr_dual-spec_kinase"/>
</dbReference>
<evidence type="ECO:0000256" key="3">
    <source>
        <dbReference type="ARBA" id="ARBA00022679"/>
    </source>
</evidence>
<keyword evidence="2" id="KW-0723">Serine/threonine-protein kinase</keyword>
<name>A0AAV5X395_9BILA</name>